<dbReference type="InterPro" id="IPR036397">
    <property type="entry name" value="RNaseH_sf"/>
</dbReference>
<dbReference type="InterPro" id="IPR012337">
    <property type="entry name" value="RNaseH-like_sf"/>
</dbReference>
<dbReference type="InterPro" id="IPR001584">
    <property type="entry name" value="Integrase_cat-core"/>
</dbReference>
<dbReference type="GO" id="GO:0003676">
    <property type="term" value="F:nucleic acid binding"/>
    <property type="evidence" value="ECO:0007669"/>
    <property type="project" value="InterPro"/>
</dbReference>
<dbReference type="PANTHER" id="PTHR42648">
    <property type="entry name" value="TRANSPOSASE, PUTATIVE-RELATED"/>
    <property type="match status" value="1"/>
</dbReference>
<dbReference type="InterPro" id="IPR039537">
    <property type="entry name" value="Retrotran_Ty1/copia-like"/>
</dbReference>
<accession>A0A6L2MLQ0</accession>
<dbReference type="Gene3D" id="3.30.420.10">
    <property type="entry name" value="Ribonuclease H-like superfamily/Ribonuclease H"/>
    <property type="match status" value="1"/>
</dbReference>
<dbReference type="EMBL" id="BKCJ010006648">
    <property type="protein sequence ID" value="GEU73235.1"/>
    <property type="molecule type" value="Genomic_DNA"/>
</dbReference>
<name>A0A6L2MLQ0_TANCI</name>
<dbReference type="Pfam" id="PF00665">
    <property type="entry name" value="rve"/>
    <property type="match status" value="1"/>
</dbReference>
<dbReference type="GO" id="GO:0015074">
    <property type="term" value="P:DNA integration"/>
    <property type="evidence" value="ECO:0007669"/>
    <property type="project" value="InterPro"/>
</dbReference>
<gene>
    <name evidence="2" type="ORF">Tci_045213</name>
</gene>
<sequence>MDLCGPMRIEGINQNKYIIVIVDDYSRYTWNHFLRTNDETPEVLNDFLKMIQCNLKAQVITVHTERGTEFLNKTLHAYYKEEGIEHQTSTPRTPEQNGIVKRRNRTLELSKASDYDNSGLVYQLQETYVQNSTELGIHDHSNEPLSSKLVPNVFPSANTDATSLQELDLLSSPLNDEFFTARNQSVPKPSALFDNSSTHDTQPTENVQTTIVPITPTTTVTAEENTIDIQVKNAQLIKTNFTASSVHKYVKKQSHLFAIQYKDAKTLFEAIQARFGGNDATKKTQRTLLKQMYENFNSPSTESLDSIFNWL</sequence>
<dbReference type="AlphaFoldDB" id="A0A6L2MLQ0"/>
<dbReference type="PANTHER" id="PTHR42648:SF21">
    <property type="entry name" value="CYSTEINE-RICH RLK (RECEPTOR-LIKE PROTEIN KINASE) 8"/>
    <property type="match status" value="1"/>
</dbReference>
<protein>
    <submittedName>
        <fullName evidence="2">Integrase, catalytic region, zinc finger, CCHC-type, peptidase aspartic, catalytic</fullName>
    </submittedName>
</protein>
<proteinExistence type="predicted"/>
<evidence type="ECO:0000259" key="1">
    <source>
        <dbReference type="PROSITE" id="PS50994"/>
    </source>
</evidence>
<dbReference type="PROSITE" id="PS50994">
    <property type="entry name" value="INTEGRASE"/>
    <property type="match status" value="1"/>
</dbReference>
<reference evidence="2" key="1">
    <citation type="journal article" date="2019" name="Sci. Rep.">
        <title>Draft genome of Tanacetum cinerariifolium, the natural source of mosquito coil.</title>
        <authorList>
            <person name="Yamashiro T."/>
            <person name="Shiraishi A."/>
            <person name="Satake H."/>
            <person name="Nakayama K."/>
        </authorList>
    </citation>
    <scope>NUCLEOTIDE SEQUENCE</scope>
</reference>
<evidence type="ECO:0000313" key="2">
    <source>
        <dbReference type="EMBL" id="GEU73235.1"/>
    </source>
</evidence>
<comment type="caution">
    <text evidence="2">The sequence shown here is derived from an EMBL/GenBank/DDBJ whole genome shotgun (WGS) entry which is preliminary data.</text>
</comment>
<organism evidence="2">
    <name type="scientific">Tanacetum cinerariifolium</name>
    <name type="common">Dalmatian daisy</name>
    <name type="synonym">Chrysanthemum cinerariifolium</name>
    <dbReference type="NCBI Taxonomy" id="118510"/>
    <lineage>
        <taxon>Eukaryota</taxon>
        <taxon>Viridiplantae</taxon>
        <taxon>Streptophyta</taxon>
        <taxon>Embryophyta</taxon>
        <taxon>Tracheophyta</taxon>
        <taxon>Spermatophyta</taxon>
        <taxon>Magnoliopsida</taxon>
        <taxon>eudicotyledons</taxon>
        <taxon>Gunneridae</taxon>
        <taxon>Pentapetalae</taxon>
        <taxon>asterids</taxon>
        <taxon>campanulids</taxon>
        <taxon>Asterales</taxon>
        <taxon>Asteraceae</taxon>
        <taxon>Asteroideae</taxon>
        <taxon>Anthemideae</taxon>
        <taxon>Anthemidinae</taxon>
        <taxon>Tanacetum</taxon>
    </lineage>
</organism>
<feature type="domain" description="Integrase catalytic" evidence="1">
    <location>
        <begin position="1"/>
        <end position="163"/>
    </location>
</feature>
<dbReference type="SUPFAM" id="SSF53098">
    <property type="entry name" value="Ribonuclease H-like"/>
    <property type="match status" value="1"/>
</dbReference>